<sequence length="457" mass="50592">MAATATEVTTLETLIEKAGGPVRLLRSSNLGPYIFPGIPTEFTNFRDEGRSWKQSVALLEQSYHMFELHVRGPEAIQFLSQFSVNNYSKFPPLKGKQIVLAAPDGNLLADAIVFRESEDFFRIVGAPFASDWLLFQSLSTSLNVTVEINPSWTVLEAPRDVFRFQLQGPNALPLVQEVSNGTLPDIKFFGIGEFQIAGQTVRALRHGMAGTPGFEIYGPWDSQQAVRAAVEEAGVKYGLFKVGANAYPLSAQESGWMAMPLPAIYAGEDTRPYREWLSPYHLESIGSLGGSLVSDRIEDYYVDPIEVGYGGLIDWDRDFVGKEGLRAKADNRRRTKVTLEWHDDDVAAVAASALFGDTPSRYVGFPLPMYSTWQSDLVRLNGKPVGVSQWSSYSPNARHVLSLALVDIDQAEPGTELVLDWGEPDSQRATVDNHAVKQIRVRVAPSPYFEKVIKTKA</sequence>
<name>A0A4S4FJ43_9MICO</name>
<dbReference type="SUPFAM" id="SSF101790">
    <property type="entry name" value="Aminomethyltransferase beta-barrel domain"/>
    <property type="match status" value="1"/>
</dbReference>
<dbReference type="PANTHER" id="PTHR43757">
    <property type="entry name" value="AMINOMETHYLTRANSFERASE"/>
    <property type="match status" value="1"/>
</dbReference>
<dbReference type="Gene3D" id="3.30.1360.120">
    <property type="entry name" value="Probable tRNA modification gtpase trme, domain 1"/>
    <property type="match status" value="1"/>
</dbReference>
<feature type="binding site" evidence="1">
    <location>
        <position position="215"/>
    </location>
    <ligand>
        <name>substrate</name>
    </ligand>
</feature>
<dbReference type="EMBL" id="SSSM01000005">
    <property type="protein sequence ID" value="THG30108.1"/>
    <property type="molecule type" value="Genomic_DNA"/>
</dbReference>
<evidence type="ECO:0000256" key="1">
    <source>
        <dbReference type="PIRSR" id="PIRSR006487-1"/>
    </source>
</evidence>
<dbReference type="Proteomes" id="UP000309133">
    <property type="component" value="Unassembled WGS sequence"/>
</dbReference>
<dbReference type="InterPro" id="IPR029043">
    <property type="entry name" value="GcvT/YgfZ_C"/>
</dbReference>
<evidence type="ECO:0000259" key="2">
    <source>
        <dbReference type="Pfam" id="PF01571"/>
    </source>
</evidence>
<evidence type="ECO:0000313" key="4">
    <source>
        <dbReference type="Proteomes" id="UP000309133"/>
    </source>
</evidence>
<dbReference type="PIRSF" id="PIRSF006487">
    <property type="entry name" value="GcvT"/>
    <property type="match status" value="1"/>
</dbReference>
<gene>
    <name evidence="3" type="ORF">E6C64_15855</name>
</gene>
<evidence type="ECO:0000313" key="3">
    <source>
        <dbReference type="EMBL" id="THG30108.1"/>
    </source>
</evidence>
<keyword evidence="3" id="KW-0808">Transferase</keyword>
<dbReference type="AlphaFoldDB" id="A0A4S4FJ43"/>
<dbReference type="InterPro" id="IPR027266">
    <property type="entry name" value="TrmE/GcvT-like"/>
</dbReference>
<dbReference type="SUPFAM" id="SSF103025">
    <property type="entry name" value="Folate-binding domain"/>
    <property type="match status" value="1"/>
</dbReference>
<proteinExistence type="predicted"/>
<comment type="caution">
    <text evidence="3">The sequence shown here is derived from an EMBL/GenBank/DDBJ whole genome shotgun (WGS) entry which is preliminary data.</text>
</comment>
<protein>
    <submittedName>
        <fullName evidence="3">Aminomethyl transferase family protein</fullName>
    </submittedName>
</protein>
<dbReference type="InterPro" id="IPR006222">
    <property type="entry name" value="GCVT_N"/>
</dbReference>
<dbReference type="InterPro" id="IPR028896">
    <property type="entry name" value="GcvT/YgfZ/DmdA"/>
</dbReference>
<dbReference type="OrthoDB" id="2055370at2"/>
<organism evidence="3 4">
    <name type="scientific">Naasia lichenicola</name>
    <dbReference type="NCBI Taxonomy" id="2565933"/>
    <lineage>
        <taxon>Bacteria</taxon>
        <taxon>Bacillati</taxon>
        <taxon>Actinomycetota</taxon>
        <taxon>Actinomycetes</taxon>
        <taxon>Micrococcales</taxon>
        <taxon>Microbacteriaceae</taxon>
        <taxon>Naasia</taxon>
    </lineage>
</organism>
<dbReference type="Pfam" id="PF01571">
    <property type="entry name" value="GCV_T"/>
    <property type="match status" value="1"/>
</dbReference>
<feature type="domain" description="GCVT N-terminal" evidence="2">
    <location>
        <begin position="41"/>
        <end position="256"/>
    </location>
</feature>
<accession>A0A4S4FJ43</accession>
<reference evidence="3 4" key="1">
    <citation type="submission" date="2019-04" db="EMBL/GenBank/DDBJ databases">
        <authorList>
            <person name="Jiang L."/>
        </authorList>
    </citation>
    <scope>NUCLEOTIDE SEQUENCE [LARGE SCALE GENOMIC DNA]</scope>
    <source>
        <strain evidence="3 4">YIM 131853</strain>
    </source>
</reference>
<dbReference type="RefSeq" id="WP_136428534.1">
    <property type="nucleotide sequence ID" value="NZ_SSSM01000005.1"/>
</dbReference>
<keyword evidence="4" id="KW-1185">Reference proteome</keyword>
<dbReference type="PANTHER" id="PTHR43757:SF2">
    <property type="entry name" value="AMINOMETHYLTRANSFERASE, MITOCHONDRIAL"/>
    <property type="match status" value="1"/>
</dbReference>
<dbReference type="GO" id="GO:0016740">
    <property type="term" value="F:transferase activity"/>
    <property type="evidence" value="ECO:0007669"/>
    <property type="project" value="UniProtKB-KW"/>
</dbReference>